<comment type="caution">
    <text evidence="3">The sequence shown here is derived from an EMBL/GenBank/DDBJ whole genome shotgun (WGS) entry which is preliminary data.</text>
</comment>
<evidence type="ECO:0000256" key="1">
    <source>
        <dbReference type="SAM" id="MobiDB-lite"/>
    </source>
</evidence>
<feature type="transmembrane region" description="Helical" evidence="2">
    <location>
        <begin position="179"/>
        <end position="201"/>
    </location>
</feature>
<evidence type="ECO:0008006" key="5">
    <source>
        <dbReference type="Google" id="ProtNLM"/>
    </source>
</evidence>
<keyword evidence="4" id="KW-1185">Reference proteome</keyword>
<gene>
    <name evidence="3" type="ORF">KDH_62410</name>
</gene>
<feature type="compositionally biased region" description="Polar residues" evidence="1">
    <location>
        <begin position="136"/>
        <end position="157"/>
    </location>
</feature>
<dbReference type="Proteomes" id="UP001344906">
    <property type="component" value="Unassembled WGS sequence"/>
</dbReference>
<dbReference type="RefSeq" id="WP_338256042.1">
    <property type="nucleotide sequence ID" value="NZ_BSRI01000002.1"/>
</dbReference>
<keyword evidence="2" id="KW-1133">Transmembrane helix</keyword>
<evidence type="ECO:0000313" key="3">
    <source>
        <dbReference type="EMBL" id="GLV59414.1"/>
    </source>
</evidence>
<evidence type="ECO:0000313" key="4">
    <source>
        <dbReference type="Proteomes" id="UP001344906"/>
    </source>
</evidence>
<reference evidence="3 4" key="1">
    <citation type="submission" date="2023-02" db="EMBL/GenBank/DDBJ databases">
        <title>Dictyobacter halimunensis sp. nov., a new member of the class Ktedonobacteria from forest soil in a geothermal area.</title>
        <authorList>
            <person name="Rachmania M.K."/>
            <person name="Ningsih F."/>
            <person name="Sakai Y."/>
            <person name="Yabe S."/>
            <person name="Yokota A."/>
            <person name="Sjamsuridzal W."/>
        </authorList>
    </citation>
    <scope>NUCLEOTIDE SEQUENCE [LARGE SCALE GENOMIC DNA]</scope>
    <source>
        <strain evidence="3 4">S3.2.2.5</strain>
    </source>
</reference>
<proteinExistence type="predicted"/>
<name>A0ABQ6FZZ8_9CHLR</name>
<keyword evidence="2" id="KW-0812">Transmembrane</keyword>
<protein>
    <recommendedName>
        <fullName evidence="5">YokE-like PH domain-containing protein</fullName>
    </recommendedName>
</protein>
<organism evidence="3 4">
    <name type="scientific">Dictyobacter halimunensis</name>
    <dbReference type="NCBI Taxonomy" id="3026934"/>
    <lineage>
        <taxon>Bacteria</taxon>
        <taxon>Bacillati</taxon>
        <taxon>Chloroflexota</taxon>
        <taxon>Ktedonobacteria</taxon>
        <taxon>Ktedonobacterales</taxon>
        <taxon>Dictyobacteraceae</taxon>
        <taxon>Dictyobacter</taxon>
    </lineage>
</organism>
<accession>A0ABQ6FZZ8</accession>
<dbReference type="EMBL" id="BSRI01000002">
    <property type="protein sequence ID" value="GLV59414.1"/>
    <property type="molecule type" value="Genomic_DNA"/>
</dbReference>
<evidence type="ECO:0000256" key="2">
    <source>
        <dbReference type="SAM" id="Phobius"/>
    </source>
</evidence>
<feature type="transmembrane region" description="Helical" evidence="2">
    <location>
        <begin position="207"/>
        <end position="225"/>
    </location>
</feature>
<feature type="region of interest" description="Disordered" evidence="1">
    <location>
        <begin position="136"/>
        <end position="161"/>
    </location>
</feature>
<sequence length="233" mass="25917">MPNINTTAAAKIFQRLKGLQARMQPGEDPILALPAIWDGGQSNHSTACDIIVTNQRVIGYYYRSFPRERVFFDALNLADLRTVTWRKKNYEPVFREIVVSDGKRDVYIRTAQQKSEFLYETLRLANDTTARPDLTAQNSEAGAEQPASTTTGQTQVMQEPDKAVYTREQVRGTFESSSLAVTILLVGGILIEILSLLLLFAMHSISISGPLFIAGFVMVVGSFLARKSPRANK</sequence>
<keyword evidence="2" id="KW-0472">Membrane</keyword>